<accession>A0A4V2VN97</accession>
<sequence>MAASVVLNGARSATRTSAETRARVVAAAERLNYRANAAARALANGRANAIGIVASHWKEDVNLYFMEVFGGIIEVATGSQQTAAVFMLRGWDEAQRRIPELGDGRVDGLILVAPCLGADASGWLPKHIPSVSLHSETAIPGVMNLEPDEEAGSFDAVRHMLAIGHHRILHIGGPAGLLGAERRLSGYRRAHAAVGVELPGDHVVHSSLNVEGGRDAMLDWLSRHPRGLVPDAVFCANDAIALGCIQALSMQGLRVPEDVSVVGFDDILFARTAHLTTVRQPLHAMGKRAMEVLMERIAAKREGGAWLAPSNIALSTEFVQRGTLKPRR</sequence>
<dbReference type="AlphaFoldDB" id="A0A4V2VN97"/>
<keyword evidence="3" id="KW-0804">Transcription</keyword>
<name>A0A4V2VN97_ROSSA</name>
<dbReference type="SUPFAM" id="SSF47413">
    <property type="entry name" value="lambda repressor-like DNA-binding domains"/>
    <property type="match status" value="1"/>
</dbReference>
<keyword evidence="2" id="KW-0238">DNA-binding</keyword>
<dbReference type="PANTHER" id="PTHR30146:SF109">
    <property type="entry name" value="HTH-TYPE TRANSCRIPTIONAL REGULATOR GALS"/>
    <property type="match status" value="1"/>
</dbReference>
<dbReference type="InterPro" id="IPR010982">
    <property type="entry name" value="Lambda_DNA-bd_dom_sf"/>
</dbReference>
<reference evidence="5 6" key="1">
    <citation type="submission" date="2019-03" db="EMBL/GenBank/DDBJ databases">
        <title>Genomic Encyclopedia of Type Strains, Phase IV (KMG-IV): sequencing the most valuable type-strain genomes for metagenomic binning, comparative biology and taxonomic classification.</title>
        <authorList>
            <person name="Goeker M."/>
        </authorList>
    </citation>
    <scope>NUCLEOTIDE SEQUENCE [LARGE SCALE GENOMIC DNA]</scope>
    <source>
        <strain evidence="5 6">DSM 654</strain>
    </source>
</reference>
<evidence type="ECO:0000313" key="6">
    <source>
        <dbReference type="Proteomes" id="UP000295110"/>
    </source>
</evidence>
<dbReference type="InterPro" id="IPR000843">
    <property type="entry name" value="HTH_LacI"/>
</dbReference>
<dbReference type="GO" id="GO:0003700">
    <property type="term" value="F:DNA-binding transcription factor activity"/>
    <property type="evidence" value="ECO:0007669"/>
    <property type="project" value="TreeGrafter"/>
</dbReference>
<evidence type="ECO:0000256" key="2">
    <source>
        <dbReference type="ARBA" id="ARBA00023125"/>
    </source>
</evidence>
<dbReference type="SUPFAM" id="SSF53822">
    <property type="entry name" value="Periplasmic binding protein-like I"/>
    <property type="match status" value="1"/>
</dbReference>
<dbReference type="SMART" id="SM00354">
    <property type="entry name" value="HTH_LACI"/>
    <property type="match status" value="1"/>
</dbReference>
<evidence type="ECO:0000256" key="3">
    <source>
        <dbReference type="ARBA" id="ARBA00023163"/>
    </source>
</evidence>
<keyword evidence="1" id="KW-0805">Transcription regulation</keyword>
<dbReference type="InterPro" id="IPR046335">
    <property type="entry name" value="LacI/GalR-like_sensor"/>
</dbReference>
<dbReference type="Pfam" id="PF13377">
    <property type="entry name" value="Peripla_BP_3"/>
    <property type="match status" value="1"/>
</dbReference>
<protein>
    <submittedName>
        <fullName evidence="5">LacI family transcriptional regulator</fullName>
    </submittedName>
</protein>
<comment type="caution">
    <text evidence="5">The sequence shown here is derived from an EMBL/GenBank/DDBJ whole genome shotgun (WGS) entry which is preliminary data.</text>
</comment>
<organism evidence="5 6">
    <name type="scientific">Roseateles saccharophilus</name>
    <name type="common">Pseudomonas saccharophila</name>
    <dbReference type="NCBI Taxonomy" id="304"/>
    <lineage>
        <taxon>Bacteria</taxon>
        <taxon>Pseudomonadati</taxon>
        <taxon>Pseudomonadota</taxon>
        <taxon>Betaproteobacteria</taxon>
        <taxon>Burkholderiales</taxon>
        <taxon>Sphaerotilaceae</taxon>
        <taxon>Roseateles</taxon>
    </lineage>
</organism>
<dbReference type="InterPro" id="IPR028082">
    <property type="entry name" value="Peripla_BP_I"/>
</dbReference>
<dbReference type="GO" id="GO:0000976">
    <property type="term" value="F:transcription cis-regulatory region binding"/>
    <property type="evidence" value="ECO:0007669"/>
    <property type="project" value="TreeGrafter"/>
</dbReference>
<dbReference type="Proteomes" id="UP000295110">
    <property type="component" value="Unassembled WGS sequence"/>
</dbReference>
<gene>
    <name evidence="5" type="ORF">EV671_10642</name>
</gene>
<feature type="domain" description="HTH lacI-type" evidence="4">
    <location>
        <begin position="1"/>
        <end position="44"/>
    </location>
</feature>
<dbReference type="Gene3D" id="1.10.260.40">
    <property type="entry name" value="lambda repressor-like DNA-binding domains"/>
    <property type="match status" value="1"/>
</dbReference>
<evidence type="ECO:0000256" key="1">
    <source>
        <dbReference type="ARBA" id="ARBA00023015"/>
    </source>
</evidence>
<dbReference type="Gene3D" id="3.40.50.2300">
    <property type="match status" value="2"/>
</dbReference>
<proteinExistence type="predicted"/>
<dbReference type="EMBL" id="SMBU01000064">
    <property type="protein sequence ID" value="TCU82457.1"/>
    <property type="molecule type" value="Genomic_DNA"/>
</dbReference>
<dbReference type="CDD" id="cd06267">
    <property type="entry name" value="PBP1_LacI_sugar_binding-like"/>
    <property type="match status" value="1"/>
</dbReference>
<evidence type="ECO:0000259" key="4">
    <source>
        <dbReference type="PROSITE" id="PS50932"/>
    </source>
</evidence>
<dbReference type="PROSITE" id="PS50932">
    <property type="entry name" value="HTH_LACI_2"/>
    <property type="match status" value="1"/>
</dbReference>
<evidence type="ECO:0000313" key="5">
    <source>
        <dbReference type="EMBL" id="TCU82457.1"/>
    </source>
</evidence>
<keyword evidence="6" id="KW-1185">Reference proteome</keyword>
<dbReference type="PANTHER" id="PTHR30146">
    <property type="entry name" value="LACI-RELATED TRANSCRIPTIONAL REPRESSOR"/>
    <property type="match status" value="1"/>
</dbReference>